<feature type="compositionally biased region" description="Low complexity" evidence="1">
    <location>
        <begin position="30"/>
        <end position="43"/>
    </location>
</feature>
<accession>A0ABR2V033</accession>
<feature type="region of interest" description="Disordered" evidence="1">
    <location>
        <begin position="1"/>
        <end position="43"/>
    </location>
</feature>
<sequence length="346" mass="39427">MISTECNNPVPEPLPSSKSGSDRISRQLPSDDSPSSEVSSHPVPLNEMLDSLYADSSDSRFECFSSLPCELRFHIWKTSLKCNQIIYITCLPYSSPPPWRQQGRGGRYSTYNELGKAIGGDRYEHRFQNLPRPALLRRSNRDKSGETCSLYFNPKYDFLSPCIPSLFPHRRHLFFNLLHDIKAYDPRDVGVLNLIVSNVCVPRSVEDGYQESFKATATNLQNLWLHLSFSSSTGHADSFTWLETDPRSIDLDLHRVPLNRLHHIPLHTLWEHIETLFGIKRDQPLDFHYFKCASWAPETDVPAGAGFWLFPSSIAPKVTGMGRVMFSDQYLDLSAHPPQLCVMDLL</sequence>
<evidence type="ECO:0000313" key="3">
    <source>
        <dbReference type="EMBL" id="KAK9420028.1"/>
    </source>
</evidence>
<gene>
    <name evidence="3" type="ORF">SUNI508_06787</name>
</gene>
<dbReference type="InterPro" id="IPR045518">
    <property type="entry name" value="2EXR"/>
</dbReference>
<dbReference type="Pfam" id="PF20150">
    <property type="entry name" value="2EXR"/>
    <property type="match status" value="1"/>
</dbReference>
<evidence type="ECO:0000256" key="1">
    <source>
        <dbReference type="SAM" id="MobiDB-lite"/>
    </source>
</evidence>
<comment type="caution">
    <text evidence="3">The sequence shown here is derived from an EMBL/GenBank/DDBJ whole genome shotgun (WGS) entry which is preliminary data.</text>
</comment>
<keyword evidence="4" id="KW-1185">Reference proteome</keyword>
<evidence type="ECO:0000313" key="4">
    <source>
        <dbReference type="Proteomes" id="UP001408356"/>
    </source>
</evidence>
<organism evidence="3 4">
    <name type="scientific">Seiridium unicorne</name>
    <dbReference type="NCBI Taxonomy" id="138068"/>
    <lineage>
        <taxon>Eukaryota</taxon>
        <taxon>Fungi</taxon>
        <taxon>Dikarya</taxon>
        <taxon>Ascomycota</taxon>
        <taxon>Pezizomycotina</taxon>
        <taxon>Sordariomycetes</taxon>
        <taxon>Xylariomycetidae</taxon>
        <taxon>Amphisphaeriales</taxon>
        <taxon>Sporocadaceae</taxon>
        <taxon>Seiridium</taxon>
    </lineage>
</organism>
<name>A0ABR2V033_9PEZI</name>
<proteinExistence type="predicted"/>
<dbReference type="Proteomes" id="UP001408356">
    <property type="component" value="Unassembled WGS sequence"/>
</dbReference>
<protein>
    <recommendedName>
        <fullName evidence="2">2EXR domain-containing protein</fullName>
    </recommendedName>
</protein>
<evidence type="ECO:0000259" key="2">
    <source>
        <dbReference type="Pfam" id="PF20150"/>
    </source>
</evidence>
<feature type="domain" description="2EXR" evidence="2">
    <location>
        <begin position="61"/>
        <end position="159"/>
    </location>
</feature>
<dbReference type="EMBL" id="JARVKF010000268">
    <property type="protein sequence ID" value="KAK9420028.1"/>
    <property type="molecule type" value="Genomic_DNA"/>
</dbReference>
<reference evidence="3 4" key="1">
    <citation type="journal article" date="2024" name="J. Plant Pathol.">
        <title>Sequence and assembly of the genome of Seiridium unicorne, isolate CBS 538.82, causal agent of cypress canker disease.</title>
        <authorList>
            <person name="Scali E."/>
            <person name="Rocca G.D."/>
            <person name="Danti R."/>
            <person name="Garbelotto M."/>
            <person name="Barberini S."/>
            <person name="Baroncelli R."/>
            <person name="Emiliani G."/>
        </authorList>
    </citation>
    <scope>NUCLEOTIDE SEQUENCE [LARGE SCALE GENOMIC DNA]</scope>
    <source>
        <strain evidence="3 4">BM-138-508</strain>
    </source>
</reference>